<dbReference type="Pfam" id="PF00512">
    <property type="entry name" value="HisKA"/>
    <property type="match status" value="1"/>
</dbReference>
<dbReference type="SUPFAM" id="SSF52172">
    <property type="entry name" value="CheY-like"/>
    <property type="match status" value="1"/>
</dbReference>
<dbReference type="Gene3D" id="2.60.40.10">
    <property type="entry name" value="Immunoglobulins"/>
    <property type="match status" value="1"/>
</dbReference>
<dbReference type="Gene3D" id="1.10.287.130">
    <property type="match status" value="1"/>
</dbReference>
<keyword evidence="17" id="KW-1185">Reference proteome</keyword>
<feature type="domain" description="Histidine kinase" evidence="14">
    <location>
        <begin position="847"/>
        <end position="1060"/>
    </location>
</feature>
<reference evidence="16" key="1">
    <citation type="submission" date="2021-01" db="EMBL/GenBank/DDBJ databases">
        <title>Fulvivirga kasyanovii gen. nov., sp nov., a novel member of the phylum Bacteroidetes isolated from seawater in a mussel farm.</title>
        <authorList>
            <person name="Zhao L.-H."/>
            <person name="Wang Z.-J."/>
        </authorList>
    </citation>
    <scope>NUCLEOTIDE SEQUENCE</scope>
    <source>
        <strain evidence="16">2943</strain>
    </source>
</reference>
<dbReference type="InterPro" id="IPR011110">
    <property type="entry name" value="Reg_prop"/>
</dbReference>
<keyword evidence="12" id="KW-0732">Signal</keyword>
<dbReference type="InterPro" id="IPR009057">
    <property type="entry name" value="Homeodomain-like_sf"/>
</dbReference>
<dbReference type="SMART" id="SM00342">
    <property type="entry name" value="HTH_ARAC"/>
    <property type="match status" value="1"/>
</dbReference>
<dbReference type="Pfam" id="PF02518">
    <property type="entry name" value="HATPase_c"/>
    <property type="match status" value="1"/>
</dbReference>
<dbReference type="Pfam" id="PF07495">
    <property type="entry name" value="Y_Y_Y"/>
    <property type="match status" value="1"/>
</dbReference>
<evidence type="ECO:0000256" key="12">
    <source>
        <dbReference type="SAM" id="SignalP"/>
    </source>
</evidence>
<dbReference type="CDD" id="cd00082">
    <property type="entry name" value="HisKA"/>
    <property type="match status" value="1"/>
</dbReference>
<dbReference type="GO" id="GO:0043565">
    <property type="term" value="F:sequence-specific DNA binding"/>
    <property type="evidence" value="ECO:0007669"/>
    <property type="project" value="InterPro"/>
</dbReference>
<dbReference type="InterPro" id="IPR013783">
    <property type="entry name" value="Ig-like_fold"/>
</dbReference>
<dbReference type="InterPro" id="IPR011047">
    <property type="entry name" value="Quinoprotein_ADH-like_sf"/>
</dbReference>
<evidence type="ECO:0000256" key="5">
    <source>
        <dbReference type="ARBA" id="ARBA00022741"/>
    </source>
</evidence>
<dbReference type="SMART" id="SM00448">
    <property type="entry name" value="REC"/>
    <property type="match status" value="1"/>
</dbReference>
<keyword evidence="10" id="KW-0804">Transcription</keyword>
<dbReference type="GO" id="GO:0000155">
    <property type="term" value="F:phosphorelay sensor kinase activity"/>
    <property type="evidence" value="ECO:0007669"/>
    <property type="project" value="InterPro"/>
</dbReference>
<feature type="domain" description="HTH araC/xylS-type" evidence="13">
    <location>
        <begin position="1249"/>
        <end position="1348"/>
    </location>
</feature>
<dbReference type="InterPro" id="IPR015943">
    <property type="entry name" value="WD40/YVTN_repeat-like_dom_sf"/>
</dbReference>
<dbReference type="Pfam" id="PF12833">
    <property type="entry name" value="HTH_18"/>
    <property type="match status" value="1"/>
</dbReference>
<name>A0A937K004_9BACT</name>
<sequence>MSKFNDKTSKLKLKHVAMCLLFLWSSQVQAQLFKQYKFHRLNETHGLTNNVINDICQDTLGQIWVATNEGLFRYQGFSFQKFIKNKDNPNLLHNNFVEHLYRDNANRIWLMTDDGVGLYSYKNDIIERFMPDQLTGRISSMAVDKRGNYYFGKYESGLIKVSPDGDLTTIDGGSSEYDLNFSNYSILELSLVGEQLWAIVADLGVVCYNLKTEKVVFFSADEMVGRPKLKMTDLFIDHNQVVWVSTEYGVYAFSVKGNGTKHIDRSLQEVIPEGDYLTICEDRDYNLWIGSRQNGMYKIYRLPDGSYTIATHFTPRPDEYGISHRSISKILQDENGFFWVGTHNGGINVFNPDGEDVRSVTRQLQPSELSLSYQNVWGLSQSKSGNIWVGTDGKGLSSLEPATGRIQNNIYPELENHAILALMEDSYSRLWVGTYSDGIYLYDLKKNKKIKTINTSSSQSDLEVDDIRCFYEADDGKVYIGTNQGGLYVYEEETGYLRQLPGLLKLDIRSVTANDHDCLWLGTFGKGLVKYNLVREEVIPTSWSSDPQHKGDVIFDVYKHGKVLWVATRHNGVVLYDTRNEKFQKEPALEQINGLSVSGLQMDKNQNLWFTTNTGVYLLNRLSHELKKFGVENGFQSGHFNDGSIFLSKEGYLVLGGIHGMNLFYPEDLMDVPVMTDIVLNEFKIFNKAVNPANSPIFPEGKSIFLTKKVTLSYADNIFSVQFALPGYTTYAKHDFVYMLEGYEQKWQYGAESNLATYRNVPPGHYTFKVKSLQNGAEKKLKVVIEPPFWKTWQAYMFYVLVIILVIWRINKFSNSRISLKQKLEFEQELREKEKLVMQEKLRFYTNFSHELKTPLTLIQGPVNDLLKSVEDPQKRQYLKLIQKNTGIILKFIRRMLEFRKIEMNKITLNVGHHDLKILAQEEAESFSYLASEKEIKFGFYCQNDIEGWVDLEKIQVVMNNLLSNAFKFTPKGKKVNFGVFDEDDYLIIEVKDKGVGIRKEEVNSIFSPFFQASNSYTTGGTGIGLALCKSFVELHLGHIEVSSEEGAGTCFTVKIPKGKTKFEDKDYVRFINEKEVEAEASDMSEIGLEEEDSIQNTENEKVLLIVDDNKDISAYVKTLFDDEFRILCAENGVQAYDLAINNPPDIIISDMMMPGMDGLEFCAKIKENISTSHIPVIMLTAKDTNKDKITGYKVGADDYITKPFSSDILVARVNNLLKSRKMLELRYETNDLIHPDNVQNSKEVEFVLNTESIILQMMERSEFSVAALCKELGMSQSALYRKIKLLTGVSIQIFIRKIRIKQAAQLLLSEDMTVTEVAFALDFSDLKYFRKCFKEQFKMTPSEFKSTHSKTGNVKIELDSL</sequence>
<dbReference type="InterPro" id="IPR004358">
    <property type="entry name" value="Sig_transdc_His_kin-like_C"/>
</dbReference>
<dbReference type="InterPro" id="IPR018060">
    <property type="entry name" value="HTH_AraC"/>
</dbReference>
<dbReference type="InterPro" id="IPR011006">
    <property type="entry name" value="CheY-like_superfamily"/>
</dbReference>
<evidence type="ECO:0000256" key="4">
    <source>
        <dbReference type="ARBA" id="ARBA00022679"/>
    </source>
</evidence>
<accession>A0A937K004</accession>
<dbReference type="PROSITE" id="PS01124">
    <property type="entry name" value="HTH_ARAC_FAMILY_2"/>
    <property type="match status" value="1"/>
</dbReference>
<evidence type="ECO:0000259" key="14">
    <source>
        <dbReference type="PROSITE" id="PS50109"/>
    </source>
</evidence>
<dbReference type="Pfam" id="PF00072">
    <property type="entry name" value="Response_reg"/>
    <property type="match status" value="1"/>
</dbReference>
<dbReference type="Gene3D" id="1.10.10.60">
    <property type="entry name" value="Homeodomain-like"/>
    <property type="match status" value="2"/>
</dbReference>
<evidence type="ECO:0000259" key="13">
    <source>
        <dbReference type="PROSITE" id="PS01124"/>
    </source>
</evidence>
<dbReference type="GO" id="GO:0003700">
    <property type="term" value="F:DNA-binding transcription factor activity"/>
    <property type="evidence" value="ECO:0007669"/>
    <property type="project" value="InterPro"/>
</dbReference>
<dbReference type="PANTHER" id="PTHR43547">
    <property type="entry name" value="TWO-COMPONENT HISTIDINE KINASE"/>
    <property type="match status" value="1"/>
</dbReference>
<dbReference type="InterPro" id="IPR005467">
    <property type="entry name" value="His_kinase_dom"/>
</dbReference>
<dbReference type="SUPFAM" id="SSF50998">
    <property type="entry name" value="Quinoprotein alcohol dehydrogenase-like"/>
    <property type="match status" value="1"/>
</dbReference>
<evidence type="ECO:0000256" key="6">
    <source>
        <dbReference type="ARBA" id="ARBA00022777"/>
    </source>
</evidence>
<dbReference type="PANTHER" id="PTHR43547:SF2">
    <property type="entry name" value="HYBRID SIGNAL TRANSDUCTION HISTIDINE KINASE C"/>
    <property type="match status" value="1"/>
</dbReference>
<evidence type="ECO:0000256" key="1">
    <source>
        <dbReference type="ARBA" id="ARBA00000085"/>
    </source>
</evidence>
<feature type="modified residue" description="4-aspartylphosphate" evidence="11">
    <location>
        <position position="1151"/>
    </location>
</feature>
<dbReference type="SUPFAM" id="SSF46689">
    <property type="entry name" value="Homeodomain-like"/>
    <property type="match status" value="1"/>
</dbReference>
<dbReference type="Gene3D" id="3.30.565.10">
    <property type="entry name" value="Histidine kinase-like ATPase, C-terminal domain"/>
    <property type="match status" value="1"/>
</dbReference>
<dbReference type="InterPro" id="IPR001789">
    <property type="entry name" value="Sig_transdc_resp-reg_receiver"/>
</dbReference>
<dbReference type="PRINTS" id="PR00344">
    <property type="entry name" value="BCTRLSENSOR"/>
</dbReference>
<gene>
    <name evidence="16" type="ORF">JL102_06845</name>
</gene>
<dbReference type="InterPro" id="IPR036890">
    <property type="entry name" value="HATPase_C_sf"/>
</dbReference>
<dbReference type="PROSITE" id="PS50110">
    <property type="entry name" value="RESPONSE_REGULATORY"/>
    <property type="match status" value="1"/>
</dbReference>
<proteinExistence type="predicted"/>
<dbReference type="InterPro" id="IPR003594">
    <property type="entry name" value="HATPase_dom"/>
</dbReference>
<dbReference type="RefSeq" id="WP_202243520.1">
    <property type="nucleotide sequence ID" value="NZ_JAESIY010000003.1"/>
</dbReference>
<dbReference type="EC" id="2.7.13.3" evidence="2"/>
<dbReference type="InterPro" id="IPR011123">
    <property type="entry name" value="Y_Y_Y"/>
</dbReference>
<evidence type="ECO:0000256" key="9">
    <source>
        <dbReference type="ARBA" id="ARBA00023015"/>
    </source>
</evidence>
<dbReference type="SUPFAM" id="SSF63829">
    <property type="entry name" value="Calcium-dependent phosphotriesterase"/>
    <property type="match status" value="1"/>
</dbReference>
<dbReference type="CDD" id="cd17574">
    <property type="entry name" value="REC_OmpR"/>
    <property type="match status" value="1"/>
</dbReference>
<dbReference type="SMART" id="SM00388">
    <property type="entry name" value="HisKA"/>
    <property type="match status" value="1"/>
</dbReference>
<evidence type="ECO:0000259" key="15">
    <source>
        <dbReference type="PROSITE" id="PS50110"/>
    </source>
</evidence>
<dbReference type="SUPFAM" id="SSF47384">
    <property type="entry name" value="Homodimeric domain of signal transducing histidine kinase"/>
    <property type="match status" value="1"/>
</dbReference>
<dbReference type="Pfam" id="PF07494">
    <property type="entry name" value="Reg_prop"/>
    <property type="match status" value="4"/>
</dbReference>
<evidence type="ECO:0000313" key="16">
    <source>
        <dbReference type="EMBL" id="MBL3655840.1"/>
    </source>
</evidence>
<dbReference type="EMBL" id="JAESIY010000003">
    <property type="protein sequence ID" value="MBL3655840.1"/>
    <property type="molecule type" value="Genomic_DNA"/>
</dbReference>
<keyword evidence="6" id="KW-0418">Kinase</keyword>
<organism evidence="16 17">
    <name type="scientific">Fulvivirga sediminis</name>
    <dbReference type="NCBI Taxonomy" id="2803949"/>
    <lineage>
        <taxon>Bacteria</taxon>
        <taxon>Pseudomonadati</taxon>
        <taxon>Bacteroidota</taxon>
        <taxon>Cytophagia</taxon>
        <taxon>Cytophagales</taxon>
        <taxon>Fulvivirgaceae</taxon>
        <taxon>Fulvivirga</taxon>
    </lineage>
</organism>
<dbReference type="SMART" id="SM00387">
    <property type="entry name" value="HATPase_c"/>
    <property type="match status" value="1"/>
</dbReference>
<evidence type="ECO:0000256" key="2">
    <source>
        <dbReference type="ARBA" id="ARBA00012438"/>
    </source>
</evidence>
<dbReference type="PROSITE" id="PS50109">
    <property type="entry name" value="HIS_KIN"/>
    <property type="match status" value="1"/>
</dbReference>
<keyword evidence="9" id="KW-0805">Transcription regulation</keyword>
<dbReference type="Proteomes" id="UP000659388">
    <property type="component" value="Unassembled WGS sequence"/>
</dbReference>
<dbReference type="InterPro" id="IPR036097">
    <property type="entry name" value="HisK_dim/P_sf"/>
</dbReference>
<feature type="chain" id="PRO_5037051952" description="histidine kinase" evidence="12">
    <location>
        <begin position="31"/>
        <end position="1362"/>
    </location>
</feature>
<keyword evidence="4" id="KW-0808">Transferase</keyword>
<dbReference type="InterPro" id="IPR003661">
    <property type="entry name" value="HisK_dim/P_dom"/>
</dbReference>
<evidence type="ECO:0000256" key="8">
    <source>
        <dbReference type="ARBA" id="ARBA00023012"/>
    </source>
</evidence>
<evidence type="ECO:0000256" key="10">
    <source>
        <dbReference type="ARBA" id="ARBA00023163"/>
    </source>
</evidence>
<comment type="caution">
    <text evidence="16">The sequence shown here is derived from an EMBL/GenBank/DDBJ whole genome shotgun (WGS) entry which is preliminary data.</text>
</comment>
<comment type="catalytic activity">
    <reaction evidence="1">
        <text>ATP + protein L-histidine = ADP + protein N-phospho-L-histidine.</text>
        <dbReference type="EC" id="2.7.13.3"/>
    </reaction>
</comment>
<keyword evidence="7" id="KW-0067">ATP-binding</keyword>
<feature type="domain" description="Response regulatory" evidence="15">
    <location>
        <begin position="1103"/>
        <end position="1218"/>
    </location>
</feature>
<dbReference type="FunFam" id="3.30.565.10:FF:000037">
    <property type="entry name" value="Hybrid sensor histidine kinase/response regulator"/>
    <property type="match status" value="1"/>
</dbReference>
<dbReference type="Gene3D" id="2.130.10.10">
    <property type="entry name" value="YVTN repeat-like/Quinoprotein amine dehydrogenase"/>
    <property type="match status" value="2"/>
</dbReference>
<keyword evidence="3 11" id="KW-0597">Phosphoprotein</keyword>
<evidence type="ECO:0000256" key="3">
    <source>
        <dbReference type="ARBA" id="ARBA00022553"/>
    </source>
</evidence>
<evidence type="ECO:0000256" key="7">
    <source>
        <dbReference type="ARBA" id="ARBA00022840"/>
    </source>
</evidence>
<keyword evidence="8" id="KW-0902">Two-component regulatory system</keyword>
<dbReference type="SUPFAM" id="SSF55874">
    <property type="entry name" value="ATPase domain of HSP90 chaperone/DNA topoisomerase II/histidine kinase"/>
    <property type="match status" value="1"/>
</dbReference>
<evidence type="ECO:0000313" key="17">
    <source>
        <dbReference type="Proteomes" id="UP000659388"/>
    </source>
</evidence>
<protein>
    <recommendedName>
        <fullName evidence="2">histidine kinase</fullName>
        <ecNumber evidence="2">2.7.13.3</ecNumber>
    </recommendedName>
</protein>
<keyword evidence="5" id="KW-0547">Nucleotide-binding</keyword>
<feature type="signal peptide" evidence="12">
    <location>
        <begin position="1"/>
        <end position="30"/>
    </location>
</feature>
<dbReference type="Gene3D" id="3.40.50.2300">
    <property type="match status" value="1"/>
</dbReference>
<evidence type="ECO:0000256" key="11">
    <source>
        <dbReference type="PROSITE-ProRule" id="PRU00169"/>
    </source>
</evidence>
<dbReference type="GO" id="GO:0005524">
    <property type="term" value="F:ATP binding"/>
    <property type="evidence" value="ECO:0007669"/>
    <property type="project" value="UniProtKB-KW"/>
</dbReference>